<organism evidence="1 2">
    <name type="scientific">Plectus sambesii</name>
    <dbReference type="NCBI Taxonomy" id="2011161"/>
    <lineage>
        <taxon>Eukaryota</taxon>
        <taxon>Metazoa</taxon>
        <taxon>Ecdysozoa</taxon>
        <taxon>Nematoda</taxon>
        <taxon>Chromadorea</taxon>
        <taxon>Plectida</taxon>
        <taxon>Plectina</taxon>
        <taxon>Plectoidea</taxon>
        <taxon>Plectidae</taxon>
        <taxon>Plectus</taxon>
    </lineage>
</organism>
<dbReference type="InterPro" id="IPR023214">
    <property type="entry name" value="HAD_sf"/>
</dbReference>
<sequence length="332" mass="35758">MSGRSSSILLSSSIRGWGKLREASLRRIRPTLAVRDEQVRTFVSKSTKDDHVAGVWSPSAAIDHSPPPPAIAKAEESLKNASLVIFDKDGTLICFHSMWVPWALSTAERIEEASNLKESEIAKEVYRLLGFCPIEKKVRPGLLAEATMGEIRERLVHLLVEHGLESDKAIQVVDECVQDCDTTSSNTLKQIGNLKHMFEELRAHNVKIAVCTADSRRGTLGALRGLGLEQYIDIIVCGDDAGTQPKPSPHNALAICKAMGVEPADAFMVGDTLADMGMGRSAKLGGTIGVLSGVAKEVELSPMADHVVVDVGEALPILLKRRNPAGGAVRLS</sequence>
<dbReference type="AlphaFoldDB" id="A0A914W211"/>
<dbReference type="GO" id="GO:0006281">
    <property type="term" value="P:DNA repair"/>
    <property type="evidence" value="ECO:0007669"/>
    <property type="project" value="TreeGrafter"/>
</dbReference>
<dbReference type="SUPFAM" id="SSF56784">
    <property type="entry name" value="HAD-like"/>
    <property type="match status" value="1"/>
</dbReference>
<protein>
    <submittedName>
        <fullName evidence="2">Uncharacterized protein</fullName>
    </submittedName>
</protein>
<evidence type="ECO:0000313" key="2">
    <source>
        <dbReference type="WBParaSite" id="PSAMB.scaffold2874size20771.g19451.t1"/>
    </source>
</evidence>
<dbReference type="GO" id="GO:0008967">
    <property type="term" value="F:phosphoglycolate phosphatase activity"/>
    <property type="evidence" value="ECO:0007669"/>
    <property type="project" value="TreeGrafter"/>
</dbReference>
<dbReference type="InterPro" id="IPR036412">
    <property type="entry name" value="HAD-like_sf"/>
</dbReference>
<dbReference type="PANTHER" id="PTHR43434">
    <property type="entry name" value="PHOSPHOGLYCOLATE PHOSPHATASE"/>
    <property type="match status" value="1"/>
</dbReference>
<dbReference type="SFLD" id="SFLDS00003">
    <property type="entry name" value="Haloacid_Dehalogenase"/>
    <property type="match status" value="1"/>
</dbReference>
<dbReference type="InterPro" id="IPR023198">
    <property type="entry name" value="PGP-like_dom2"/>
</dbReference>
<dbReference type="SFLD" id="SFLDG01129">
    <property type="entry name" value="C1.5:_HAD__Beta-PGM__Phosphata"/>
    <property type="match status" value="1"/>
</dbReference>
<dbReference type="Gene3D" id="3.40.50.1000">
    <property type="entry name" value="HAD superfamily/HAD-like"/>
    <property type="match status" value="1"/>
</dbReference>
<dbReference type="NCBIfam" id="TIGR01549">
    <property type="entry name" value="HAD-SF-IA-v1"/>
    <property type="match status" value="1"/>
</dbReference>
<reference evidence="2" key="1">
    <citation type="submission" date="2022-11" db="UniProtKB">
        <authorList>
            <consortium name="WormBaseParasite"/>
        </authorList>
    </citation>
    <scope>IDENTIFICATION</scope>
</reference>
<dbReference type="Gene3D" id="1.10.150.240">
    <property type="entry name" value="Putative phosphatase, domain 2"/>
    <property type="match status" value="1"/>
</dbReference>
<dbReference type="InterPro" id="IPR050155">
    <property type="entry name" value="HAD-like_hydrolase_sf"/>
</dbReference>
<dbReference type="Pfam" id="PF00702">
    <property type="entry name" value="Hydrolase"/>
    <property type="match status" value="1"/>
</dbReference>
<dbReference type="WBParaSite" id="PSAMB.scaffold2874size20771.g19451.t1">
    <property type="protein sequence ID" value="PSAMB.scaffold2874size20771.g19451.t1"/>
    <property type="gene ID" value="PSAMB.scaffold2874size20771.g19451"/>
</dbReference>
<dbReference type="PANTHER" id="PTHR43434:SF22">
    <property type="entry name" value="PHOSPHOGLYCOLATE PHOSPHATASE"/>
    <property type="match status" value="1"/>
</dbReference>
<accession>A0A914W211</accession>
<name>A0A914W211_9BILA</name>
<dbReference type="InterPro" id="IPR006439">
    <property type="entry name" value="HAD-SF_hydro_IA"/>
</dbReference>
<keyword evidence="1" id="KW-1185">Reference proteome</keyword>
<dbReference type="Proteomes" id="UP000887566">
    <property type="component" value="Unplaced"/>
</dbReference>
<evidence type="ECO:0000313" key="1">
    <source>
        <dbReference type="Proteomes" id="UP000887566"/>
    </source>
</evidence>
<proteinExistence type="predicted"/>